<dbReference type="GO" id="GO:0005654">
    <property type="term" value="C:nucleoplasm"/>
    <property type="evidence" value="ECO:0007669"/>
    <property type="project" value="TreeGrafter"/>
</dbReference>
<dbReference type="Gene3D" id="3.10.590.10">
    <property type="entry name" value="ph1033 like domains"/>
    <property type="match status" value="1"/>
</dbReference>
<evidence type="ECO:0000259" key="2">
    <source>
        <dbReference type="PROSITE" id="PS50882"/>
    </source>
</evidence>
<dbReference type="GO" id="GO:1990247">
    <property type="term" value="F:N6-methyladenosine-containing RNA reader activity"/>
    <property type="evidence" value="ECO:0007669"/>
    <property type="project" value="TreeGrafter"/>
</dbReference>
<feature type="region of interest" description="Disordered" evidence="1">
    <location>
        <begin position="1"/>
        <end position="85"/>
    </location>
</feature>
<dbReference type="PANTHER" id="PTHR12357">
    <property type="entry name" value="YTH YT521-B HOMOLOGY DOMAIN-CONTAINING"/>
    <property type="match status" value="1"/>
</dbReference>
<feature type="non-terminal residue" evidence="4">
    <location>
        <position position="176"/>
    </location>
</feature>
<name>A0A9J7EPR6_SPOLT</name>
<evidence type="ECO:0000256" key="1">
    <source>
        <dbReference type="SAM" id="MobiDB-lite"/>
    </source>
</evidence>
<dbReference type="AlphaFoldDB" id="A0A9J7EPR6"/>
<organism evidence="3 4">
    <name type="scientific">Spodoptera litura</name>
    <name type="common">Asian cotton leafworm</name>
    <dbReference type="NCBI Taxonomy" id="69820"/>
    <lineage>
        <taxon>Eukaryota</taxon>
        <taxon>Metazoa</taxon>
        <taxon>Ecdysozoa</taxon>
        <taxon>Arthropoda</taxon>
        <taxon>Hexapoda</taxon>
        <taxon>Insecta</taxon>
        <taxon>Pterygota</taxon>
        <taxon>Neoptera</taxon>
        <taxon>Endopterygota</taxon>
        <taxon>Lepidoptera</taxon>
        <taxon>Glossata</taxon>
        <taxon>Ditrysia</taxon>
        <taxon>Noctuoidea</taxon>
        <taxon>Noctuidae</taxon>
        <taxon>Amphipyrinae</taxon>
        <taxon>Spodoptera</taxon>
    </lineage>
</organism>
<feature type="compositionally biased region" description="Basic residues" evidence="1">
    <location>
        <begin position="61"/>
        <end position="70"/>
    </location>
</feature>
<accession>A0A9J7EPR6</accession>
<proteinExistence type="predicted"/>
<dbReference type="InterPro" id="IPR045168">
    <property type="entry name" value="YTH_prot"/>
</dbReference>
<dbReference type="GO" id="GO:0003729">
    <property type="term" value="F:mRNA binding"/>
    <property type="evidence" value="ECO:0007669"/>
    <property type="project" value="TreeGrafter"/>
</dbReference>
<evidence type="ECO:0000313" key="4">
    <source>
        <dbReference type="RefSeq" id="XP_022834781.1"/>
    </source>
</evidence>
<dbReference type="RefSeq" id="XP_022834781.1">
    <property type="nucleotide sequence ID" value="XM_022979013.1"/>
</dbReference>
<dbReference type="CDD" id="cd21134">
    <property type="entry name" value="YTH"/>
    <property type="match status" value="1"/>
</dbReference>
<feature type="compositionally biased region" description="Basic and acidic residues" evidence="1">
    <location>
        <begin position="23"/>
        <end position="38"/>
    </location>
</feature>
<protein>
    <submittedName>
        <fullName evidence="4">YTH domain-containing protein 1-like</fullName>
    </submittedName>
</protein>
<dbReference type="KEGG" id="sliu:111362347"/>
<dbReference type="InterPro" id="IPR007275">
    <property type="entry name" value="YTH_domain"/>
</dbReference>
<dbReference type="GeneID" id="111362347"/>
<evidence type="ECO:0000313" key="3">
    <source>
        <dbReference type="Proteomes" id="UP000301870"/>
    </source>
</evidence>
<sequence length="176" mass="19781">MEASNNTDAVNLGVGEVEAEIGEELKQLEEGKDFDTRSEVTSSSSSESSTPSISSVSTKSKERRANRKRTKSESHSPVQHKRRCLTTTNSKVKTYDYMTKLNYLFRDTRFFLIKSNNAENITLSKAKGVWSTLPQNEANLNQAFRESRNVLLIFSVKESGKFAGFARLASESRRDV</sequence>
<gene>
    <name evidence="4" type="primary">LOC111362347</name>
</gene>
<feature type="domain" description="YTH" evidence="2">
    <location>
        <begin position="108"/>
        <end position="176"/>
    </location>
</feature>
<dbReference type="PANTHER" id="PTHR12357:SF3">
    <property type="entry name" value="YTH DOMAIN-CONTAINING PROTEIN 1"/>
    <property type="match status" value="1"/>
</dbReference>
<dbReference type="OrthoDB" id="5842105at2759"/>
<dbReference type="GO" id="GO:0000398">
    <property type="term" value="P:mRNA splicing, via spliceosome"/>
    <property type="evidence" value="ECO:0007669"/>
    <property type="project" value="TreeGrafter"/>
</dbReference>
<keyword evidence="3" id="KW-1185">Reference proteome</keyword>
<dbReference type="GO" id="GO:0000381">
    <property type="term" value="P:regulation of alternative mRNA splicing, via spliceosome"/>
    <property type="evidence" value="ECO:0007669"/>
    <property type="project" value="TreeGrafter"/>
</dbReference>
<dbReference type="Pfam" id="PF04146">
    <property type="entry name" value="YTH"/>
    <property type="match status" value="1"/>
</dbReference>
<reference evidence="4" key="1">
    <citation type="submission" date="2025-08" db="UniProtKB">
        <authorList>
            <consortium name="RefSeq"/>
        </authorList>
    </citation>
    <scope>IDENTIFICATION</scope>
    <source>
        <strain evidence="4">Ishihara</strain>
        <tissue evidence="4">Whole body</tissue>
    </source>
</reference>
<dbReference type="PROSITE" id="PS50882">
    <property type="entry name" value="YTH"/>
    <property type="match status" value="1"/>
</dbReference>
<dbReference type="Proteomes" id="UP000301870">
    <property type="component" value="Unplaced"/>
</dbReference>
<feature type="compositionally biased region" description="Low complexity" evidence="1">
    <location>
        <begin position="39"/>
        <end position="58"/>
    </location>
</feature>